<evidence type="ECO:0000259" key="8">
    <source>
        <dbReference type="PROSITE" id="PS51294"/>
    </source>
</evidence>
<evidence type="ECO:0000313" key="9">
    <source>
        <dbReference type="EMBL" id="KZM91990.1"/>
    </source>
</evidence>
<dbReference type="PROSITE" id="PS50090">
    <property type="entry name" value="MYB_LIKE"/>
    <property type="match status" value="2"/>
</dbReference>
<keyword evidence="6" id="KW-0539">Nucleus</keyword>
<dbReference type="GO" id="GO:0005634">
    <property type="term" value="C:nucleus"/>
    <property type="evidence" value="ECO:0007669"/>
    <property type="project" value="UniProtKB-SubCell"/>
</dbReference>
<accession>A0A161ZXU1</accession>
<dbReference type="PANTHER" id="PTHR45614">
    <property type="entry name" value="MYB PROTEIN-RELATED"/>
    <property type="match status" value="1"/>
</dbReference>
<dbReference type="SMART" id="SM00717">
    <property type="entry name" value="SANT"/>
    <property type="match status" value="2"/>
</dbReference>
<evidence type="ECO:0000256" key="2">
    <source>
        <dbReference type="ARBA" id="ARBA00022737"/>
    </source>
</evidence>
<dbReference type="OrthoDB" id="2143914at2759"/>
<feature type="domain" description="Myb-like" evidence="7">
    <location>
        <begin position="94"/>
        <end position="140"/>
    </location>
</feature>
<dbReference type="FunFam" id="1.10.10.60:FF:000060">
    <property type="entry name" value="MYB transcription factor"/>
    <property type="match status" value="1"/>
</dbReference>
<sequence>MQRLNTSGGVNMCQDLNFDPSSLDPQAALSMEYLGLRDAGMGRFQMSNRVTHAVLNEAQNENLLLNQQQHINADEDEDTEHRRNIGGHTKLCSRGHWRPHEDDRLKDLVAHYGPQNWNLIAEKLQGRSGKSCRLRWFNQLDPKINRRAFSKEEEERLLGAHRMYGNKWALIARLFPGRTDNAVKNHWHVIMARVHREQNSIYRRRKPQLSFTHDNNTHVIPTLNQHDPHQILHNKTPSEYSTDVSSNTNINNVGIHYYNKEDQYSAASTCTNLSLKLPTASLSRFSPAHYHQHQPLFGSFMGACTSSGDEVSKGMAMATLAAGGKGAVYEQCGGANSEDSNSEVVSVYATDSVANNNAVNLYNYMMYHGEVDQYDRKQKKIHFIDFLGVGGG</sequence>
<dbReference type="PROSITE" id="PS51294">
    <property type="entry name" value="HTH_MYB"/>
    <property type="match status" value="2"/>
</dbReference>
<dbReference type="InterPro" id="IPR017930">
    <property type="entry name" value="Myb_dom"/>
</dbReference>
<protein>
    <submittedName>
        <fullName evidence="9">Uncharacterized protein</fullName>
    </submittedName>
</protein>
<dbReference type="InterPro" id="IPR050560">
    <property type="entry name" value="MYB_TF"/>
</dbReference>
<dbReference type="Pfam" id="PF13921">
    <property type="entry name" value="Myb_DNA-bind_6"/>
    <property type="match status" value="1"/>
</dbReference>
<reference evidence="9" key="1">
    <citation type="journal article" date="2016" name="Nat. Genet.">
        <title>A high-quality carrot genome assembly provides new insights into carotenoid accumulation and asterid genome evolution.</title>
        <authorList>
            <person name="Iorizzo M."/>
            <person name="Ellison S."/>
            <person name="Senalik D."/>
            <person name="Zeng P."/>
            <person name="Satapoomin P."/>
            <person name="Huang J."/>
            <person name="Bowman M."/>
            <person name="Iovene M."/>
            <person name="Sanseverino W."/>
            <person name="Cavagnaro P."/>
            <person name="Yildiz M."/>
            <person name="Macko-Podgorni A."/>
            <person name="Moranska E."/>
            <person name="Grzebelus E."/>
            <person name="Grzebelus D."/>
            <person name="Ashrafi H."/>
            <person name="Zheng Z."/>
            <person name="Cheng S."/>
            <person name="Spooner D."/>
            <person name="Van Deynze A."/>
            <person name="Simon P."/>
        </authorList>
    </citation>
    <scope>NUCLEOTIDE SEQUENCE [LARGE SCALE GENOMIC DNA]</scope>
    <source>
        <tissue evidence="9">Leaf</tissue>
    </source>
</reference>
<comment type="caution">
    <text evidence="9">The sequence shown here is derived from an EMBL/GenBank/DDBJ whole genome shotgun (WGS) entry which is preliminary data.</text>
</comment>
<evidence type="ECO:0000256" key="4">
    <source>
        <dbReference type="ARBA" id="ARBA00023125"/>
    </source>
</evidence>
<dbReference type="EMBL" id="LNRQ01000006">
    <property type="protein sequence ID" value="KZM91990.1"/>
    <property type="molecule type" value="Genomic_DNA"/>
</dbReference>
<dbReference type="AlphaFoldDB" id="A0A161ZXU1"/>
<gene>
    <name evidence="9" type="ORF">DCAR_020645</name>
</gene>
<dbReference type="InterPro" id="IPR009057">
    <property type="entry name" value="Homeodomain-like_sf"/>
</dbReference>
<dbReference type="GO" id="GO:0000978">
    <property type="term" value="F:RNA polymerase II cis-regulatory region sequence-specific DNA binding"/>
    <property type="evidence" value="ECO:0007669"/>
    <property type="project" value="TreeGrafter"/>
</dbReference>
<dbReference type="KEGG" id="dcr:108224728"/>
<evidence type="ECO:0000256" key="1">
    <source>
        <dbReference type="ARBA" id="ARBA00004123"/>
    </source>
</evidence>
<dbReference type="SUPFAM" id="SSF46689">
    <property type="entry name" value="Homeodomain-like"/>
    <property type="match status" value="1"/>
</dbReference>
<comment type="subcellular location">
    <subcellularLocation>
        <location evidence="1">Nucleus</location>
    </subcellularLocation>
</comment>
<proteinExistence type="predicted"/>
<name>A0A161ZXU1_DAUCS</name>
<keyword evidence="4" id="KW-0238">DNA-binding</keyword>
<feature type="domain" description="HTH myb-type" evidence="8">
    <location>
        <begin position="141"/>
        <end position="195"/>
    </location>
</feature>
<keyword evidence="5" id="KW-0804">Transcription</keyword>
<organism evidence="9">
    <name type="scientific">Daucus carota subsp. sativus</name>
    <name type="common">Carrot</name>
    <dbReference type="NCBI Taxonomy" id="79200"/>
    <lineage>
        <taxon>Eukaryota</taxon>
        <taxon>Viridiplantae</taxon>
        <taxon>Streptophyta</taxon>
        <taxon>Embryophyta</taxon>
        <taxon>Tracheophyta</taxon>
        <taxon>Spermatophyta</taxon>
        <taxon>Magnoliopsida</taxon>
        <taxon>eudicotyledons</taxon>
        <taxon>Gunneridae</taxon>
        <taxon>Pentapetalae</taxon>
        <taxon>asterids</taxon>
        <taxon>campanulids</taxon>
        <taxon>Apiales</taxon>
        <taxon>Apiaceae</taxon>
        <taxon>Apioideae</taxon>
        <taxon>Scandiceae</taxon>
        <taxon>Daucinae</taxon>
        <taxon>Daucus</taxon>
        <taxon>Daucus sect. Daucus</taxon>
    </lineage>
</organism>
<evidence type="ECO:0000256" key="3">
    <source>
        <dbReference type="ARBA" id="ARBA00023015"/>
    </source>
</evidence>
<keyword evidence="3" id="KW-0805">Transcription regulation</keyword>
<evidence type="ECO:0000256" key="6">
    <source>
        <dbReference type="ARBA" id="ARBA00023242"/>
    </source>
</evidence>
<dbReference type="PANTHER" id="PTHR45614:SF259">
    <property type="entry name" value="MYB DOMAIN PROTEIN 89-RELATED"/>
    <property type="match status" value="1"/>
</dbReference>
<dbReference type="GO" id="GO:0000981">
    <property type="term" value="F:DNA-binding transcription factor activity, RNA polymerase II-specific"/>
    <property type="evidence" value="ECO:0007669"/>
    <property type="project" value="TreeGrafter"/>
</dbReference>
<feature type="domain" description="Myb-like" evidence="7">
    <location>
        <begin position="141"/>
        <end position="191"/>
    </location>
</feature>
<dbReference type="Gramene" id="KZM91990">
    <property type="protein sequence ID" value="KZM91990"/>
    <property type="gene ID" value="DCAR_020645"/>
</dbReference>
<keyword evidence="2" id="KW-0677">Repeat</keyword>
<evidence type="ECO:0000259" key="7">
    <source>
        <dbReference type="PROSITE" id="PS50090"/>
    </source>
</evidence>
<dbReference type="InterPro" id="IPR001005">
    <property type="entry name" value="SANT/Myb"/>
</dbReference>
<evidence type="ECO:0000256" key="5">
    <source>
        <dbReference type="ARBA" id="ARBA00023163"/>
    </source>
</evidence>
<dbReference type="Gene3D" id="1.10.10.60">
    <property type="entry name" value="Homeodomain-like"/>
    <property type="match status" value="2"/>
</dbReference>
<dbReference type="CDD" id="cd00167">
    <property type="entry name" value="SANT"/>
    <property type="match status" value="2"/>
</dbReference>
<feature type="domain" description="HTH myb-type" evidence="8">
    <location>
        <begin position="89"/>
        <end position="140"/>
    </location>
</feature>